<dbReference type="CDD" id="cd05243">
    <property type="entry name" value="SDR_a5"/>
    <property type="match status" value="1"/>
</dbReference>
<keyword evidence="2" id="KW-0521">NADP</keyword>
<dbReference type="RefSeq" id="WP_126698051.1">
    <property type="nucleotide sequence ID" value="NZ_RWKW01000010.1"/>
</dbReference>
<dbReference type="GO" id="GO:0033728">
    <property type="term" value="F:3,8-divinyl protochlorophyllide a 8-vinyl-reductase (NADPH) activity"/>
    <property type="evidence" value="ECO:0007669"/>
    <property type="project" value="UniProtKB-EC"/>
</dbReference>
<organism evidence="10 11">
    <name type="scientific">Aquibium carbonis</name>
    <dbReference type="NCBI Taxonomy" id="2495581"/>
    <lineage>
        <taxon>Bacteria</taxon>
        <taxon>Pseudomonadati</taxon>
        <taxon>Pseudomonadota</taxon>
        <taxon>Alphaproteobacteria</taxon>
        <taxon>Hyphomicrobiales</taxon>
        <taxon>Phyllobacteriaceae</taxon>
        <taxon>Aquibium</taxon>
    </lineage>
</organism>
<evidence type="ECO:0000259" key="9">
    <source>
        <dbReference type="Pfam" id="PF13460"/>
    </source>
</evidence>
<gene>
    <name evidence="10" type="ORF">EJC49_03360</name>
</gene>
<dbReference type="InterPro" id="IPR016040">
    <property type="entry name" value="NAD(P)-bd_dom"/>
</dbReference>
<evidence type="ECO:0000256" key="8">
    <source>
        <dbReference type="ARBA" id="ARBA00049498"/>
    </source>
</evidence>
<dbReference type="SUPFAM" id="SSF51735">
    <property type="entry name" value="NAD(P)-binding Rossmann-fold domains"/>
    <property type="match status" value="1"/>
</dbReference>
<dbReference type="OrthoDB" id="7352421at2"/>
<comment type="pathway">
    <text evidence="1">Porphyrin-containing compound metabolism; chlorophyll biosynthesis.</text>
</comment>
<evidence type="ECO:0000256" key="5">
    <source>
        <dbReference type="ARBA" id="ARBA00023171"/>
    </source>
</evidence>
<name>A0A429Z279_9HYPH</name>
<accession>A0A429Z279</accession>
<evidence type="ECO:0000256" key="2">
    <source>
        <dbReference type="ARBA" id="ARBA00022857"/>
    </source>
</evidence>
<sequence length="353" mass="37610">MIENPSADETPSPHPRRVFVLGATGSIGRATVRALVARGHEVVCLVRSRAGPGGALQPDDMARLLPGANLRFGDVTDAASLSIDGFRGERFDALVSCLASRTGAARDAWAIDYGAHALALAAAQKAGVGQMVLLSAICVQKPRLAFQHAKLAFERELVASGLTYSIVRPTAYFKSLSGQVERVRRGKPFLVFGDGRLTACKPISDTDLGRYLAECLDDEARWNRILPVGGPGEAITPRQQGEILFALLGRAPRFRSVPLALLSAVRRVLAGLGHFSPALAAKAELAGIGHYYASESMLVWDDRAGRYDAEATPSAGTQTLADHYARLLAGTVGDERGDHAVFRTASPDRRGST</sequence>
<keyword evidence="5" id="KW-0149">Chlorophyll biosynthesis</keyword>
<evidence type="ECO:0000313" key="11">
    <source>
        <dbReference type="Proteomes" id="UP000278398"/>
    </source>
</evidence>
<dbReference type="Pfam" id="PF13460">
    <property type="entry name" value="NAD_binding_10"/>
    <property type="match status" value="1"/>
</dbReference>
<dbReference type="EMBL" id="RWKW01000010">
    <property type="protein sequence ID" value="RST87778.1"/>
    <property type="molecule type" value="Genomic_DNA"/>
</dbReference>
<evidence type="ECO:0000256" key="1">
    <source>
        <dbReference type="ARBA" id="ARBA00005173"/>
    </source>
</evidence>
<keyword evidence="11" id="KW-1185">Reference proteome</keyword>
<dbReference type="AlphaFoldDB" id="A0A429Z279"/>
<dbReference type="EC" id="1.3.1.75" evidence="6"/>
<dbReference type="InterPro" id="IPR036291">
    <property type="entry name" value="NAD(P)-bd_dom_sf"/>
</dbReference>
<evidence type="ECO:0000256" key="3">
    <source>
        <dbReference type="ARBA" id="ARBA00022946"/>
    </source>
</evidence>
<dbReference type="Proteomes" id="UP000278398">
    <property type="component" value="Unassembled WGS sequence"/>
</dbReference>
<dbReference type="InterPro" id="IPR044201">
    <property type="entry name" value="DVR-like"/>
</dbReference>
<proteinExistence type="predicted"/>
<evidence type="ECO:0000256" key="6">
    <source>
        <dbReference type="ARBA" id="ARBA00024059"/>
    </source>
</evidence>
<dbReference type="PANTHER" id="PTHR47378">
    <property type="entry name" value="DIVINYL CHLOROPHYLLIDE A 8-VINYL-REDUCTASE, CHLOROPLASTIC"/>
    <property type="match status" value="1"/>
</dbReference>
<keyword evidence="3" id="KW-0809">Transit peptide</keyword>
<evidence type="ECO:0000256" key="4">
    <source>
        <dbReference type="ARBA" id="ARBA00023002"/>
    </source>
</evidence>
<evidence type="ECO:0000256" key="7">
    <source>
        <dbReference type="ARBA" id="ARBA00024089"/>
    </source>
</evidence>
<feature type="domain" description="NAD(P)-binding" evidence="9">
    <location>
        <begin position="22"/>
        <end position="218"/>
    </location>
</feature>
<dbReference type="UniPathway" id="UPA00668"/>
<dbReference type="Gene3D" id="3.40.50.720">
    <property type="entry name" value="NAD(P)-binding Rossmann-like Domain"/>
    <property type="match status" value="1"/>
</dbReference>
<protein>
    <recommendedName>
        <fullName evidence="7">Divinyl chlorophyllide a 8-vinyl-reductase, chloroplastic</fullName>
        <ecNumber evidence="6">1.3.1.75</ecNumber>
    </recommendedName>
</protein>
<comment type="caution">
    <text evidence="10">The sequence shown here is derived from an EMBL/GenBank/DDBJ whole genome shotgun (WGS) entry which is preliminary data.</text>
</comment>
<reference evidence="10 11" key="1">
    <citation type="submission" date="2018-12" db="EMBL/GenBank/DDBJ databases">
        <title>Mesorhizobium carbonis sp. nov., isolated from coal mine water.</title>
        <authorList>
            <person name="Xin W."/>
            <person name="Xu Z."/>
            <person name="Xiang F."/>
            <person name="Zhang J."/>
            <person name="Xi L."/>
            <person name="Liu J."/>
        </authorList>
    </citation>
    <scope>NUCLEOTIDE SEQUENCE [LARGE SCALE GENOMIC DNA]</scope>
    <source>
        <strain evidence="10 11">B2.3</strain>
    </source>
</reference>
<evidence type="ECO:0000313" key="10">
    <source>
        <dbReference type="EMBL" id="RST87778.1"/>
    </source>
</evidence>
<comment type="catalytic activity">
    <reaction evidence="8">
        <text>protochlorophyllide a + NADP(+) = 3,8-divinyl protochlorophyllide a + NADPH + H(+)</text>
        <dbReference type="Rhea" id="RHEA:48884"/>
        <dbReference type="ChEBI" id="CHEBI:15378"/>
        <dbReference type="ChEBI" id="CHEBI:57783"/>
        <dbReference type="ChEBI" id="CHEBI:58349"/>
        <dbReference type="ChEBI" id="CHEBI:58632"/>
        <dbReference type="ChEBI" id="CHEBI:83350"/>
        <dbReference type="EC" id="1.3.1.75"/>
    </reaction>
</comment>
<dbReference type="GO" id="GO:0015995">
    <property type="term" value="P:chlorophyll biosynthetic process"/>
    <property type="evidence" value="ECO:0007669"/>
    <property type="project" value="UniProtKB-UniPathway"/>
</dbReference>
<keyword evidence="4" id="KW-0560">Oxidoreductase</keyword>
<dbReference type="PANTHER" id="PTHR47378:SF1">
    <property type="entry name" value="DIVINYL CHLOROPHYLLIDE A 8-VINYL-REDUCTASE, CHLOROPLASTIC"/>
    <property type="match status" value="1"/>
</dbReference>